<dbReference type="Proteomes" id="UP000229730">
    <property type="component" value="Unassembled WGS sequence"/>
</dbReference>
<dbReference type="GO" id="GO:0007165">
    <property type="term" value="P:signal transduction"/>
    <property type="evidence" value="ECO:0007669"/>
    <property type="project" value="TreeGrafter"/>
</dbReference>
<comment type="similarity">
    <text evidence="5 6">Belongs to the autoinducer synthase family.</text>
</comment>
<dbReference type="GO" id="GO:0009372">
    <property type="term" value="P:quorum sensing"/>
    <property type="evidence" value="ECO:0007669"/>
    <property type="project" value="UniProtKB-UniRule"/>
</dbReference>
<dbReference type="PANTHER" id="PTHR39322">
    <property type="entry name" value="ACYL-HOMOSERINE-LACTONE SYNTHASE"/>
    <property type="match status" value="1"/>
</dbReference>
<comment type="catalytic activity">
    <reaction evidence="6">
        <text>a fatty acyl-[ACP] + S-adenosyl-L-methionine = an N-acyl-L-homoserine lactone + S-methyl-5'-thioadenosine + holo-[ACP] + H(+)</text>
        <dbReference type="Rhea" id="RHEA:10096"/>
        <dbReference type="Rhea" id="RHEA-COMP:9685"/>
        <dbReference type="Rhea" id="RHEA-COMP:14125"/>
        <dbReference type="ChEBI" id="CHEBI:15378"/>
        <dbReference type="ChEBI" id="CHEBI:17509"/>
        <dbReference type="ChEBI" id="CHEBI:55474"/>
        <dbReference type="ChEBI" id="CHEBI:59789"/>
        <dbReference type="ChEBI" id="CHEBI:64479"/>
        <dbReference type="ChEBI" id="CHEBI:138651"/>
        <dbReference type="EC" id="2.3.1.184"/>
    </reaction>
</comment>
<keyword evidence="8" id="KW-1185">Reference proteome</keyword>
<dbReference type="EC" id="2.3.1.184" evidence="6"/>
<gene>
    <name evidence="7" type="ORF">CRD36_04490</name>
</gene>
<keyword evidence="2 6" id="KW-0808">Transferase</keyword>
<dbReference type="PROSITE" id="PS51187">
    <property type="entry name" value="AUTOINDUCER_SYNTH_2"/>
    <property type="match status" value="1"/>
</dbReference>
<sequence>MAHLVTKTNIHHYEKQMDQMFRLRHQVFVDEMGWDLPMARAGREVDQYDTEDTVYILSLNQNLDVVGSMRLLPTTSAHLMSDLFSNLLDIEEPVGPTIWESSRTCVTLDIGQRGKINLVLSDVFIGMTEAAMLLGIEKVSFVANMQIYPSILQGGWSVHPLGLPKRDQFGEELVAAYVSINQAALHNVRQNRGILYPTLNYTNPHLQEVA</sequence>
<dbReference type="OrthoDB" id="6169313at2"/>
<dbReference type="PANTHER" id="PTHR39322:SF1">
    <property type="entry name" value="ISOVALERYL-HOMOSERINE LACTONE SYNTHASE"/>
    <property type="match status" value="1"/>
</dbReference>
<dbReference type="PRINTS" id="PR01549">
    <property type="entry name" value="AUTOINDCRSYN"/>
</dbReference>
<dbReference type="EMBL" id="PDEM01000009">
    <property type="protein sequence ID" value="PHZ85939.1"/>
    <property type="molecule type" value="Genomic_DNA"/>
</dbReference>
<dbReference type="GO" id="GO:0061579">
    <property type="term" value="F:N-acyl homoserine lactone synthase activity"/>
    <property type="evidence" value="ECO:0007669"/>
    <property type="project" value="UniProtKB-UniRule"/>
</dbReference>
<dbReference type="InterPro" id="IPR001690">
    <property type="entry name" value="Autoind_synthase"/>
</dbReference>
<evidence type="ECO:0000256" key="5">
    <source>
        <dbReference type="PROSITE-ProRule" id="PRU00533"/>
    </source>
</evidence>
<evidence type="ECO:0000256" key="6">
    <source>
        <dbReference type="RuleBase" id="RU361135"/>
    </source>
</evidence>
<evidence type="ECO:0000313" key="8">
    <source>
        <dbReference type="Proteomes" id="UP000229730"/>
    </source>
</evidence>
<organism evidence="7 8">
    <name type="scientific">Paremcibacter congregatus</name>
    <dbReference type="NCBI Taxonomy" id="2043170"/>
    <lineage>
        <taxon>Bacteria</taxon>
        <taxon>Pseudomonadati</taxon>
        <taxon>Pseudomonadota</taxon>
        <taxon>Alphaproteobacteria</taxon>
        <taxon>Emcibacterales</taxon>
        <taxon>Emcibacteraceae</taxon>
        <taxon>Paremcibacter</taxon>
    </lineage>
</organism>
<dbReference type="SUPFAM" id="SSF55729">
    <property type="entry name" value="Acyl-CoA N-acyltransferases (Nat)"/>
    <property type="match status" value="1"/>
</dbReference>
<reference evidence="7 8" key="1">
    <citation type="submission" date="2017-10" db="EMBL/GenBank/DDBJ databases">
        <title>Frigbacter circumglobatus gen. nov. sp. nov., isolated from sediment cultured in situ.</title>
        <authorList>
            <person name="Zhao Z."/>
        </authorList>
    </citation>
    <scope>NUCLEOTIDE SEQUENCE [LARGE SCALE GENOMIC DNA]</scope>
    <source>
        <strain evidence="7 8">ZYL</strain>
    </source>
</reference>
<keyword evidence="4 5" id="KW-0071">Autoinducer synthesis</keyword>
<protein>
    <recommendedName>
        <fullName evidence="6">Acyl-homoserine-lactone synthase</fullName>
        <ecNumber evidence="6">2.3.1.184</ecNumber>
    </recommendedName>
    <alternativeName>
        <fullName evidence="6">Autoinducer synthesis protein</fullName>
    </alternativeName>
</protein>
<evidence type="ECO:0000256" key="4">
    <source>
        <dbReference type="ARBA" id="ARBA00022929"/>
    </source>
</evidence>
<keyword evidence="1 5" id="KW-0673">Quorum sensing</keyword>
<proteinExistence type="inferred from homology"/>
<comment type="caution">
    <text evidence="7">The sequence shown here is derived from an EMBL/GenBank/DDBJ whole genome shotgun (WGS) entry which is preliminary data.</text>
</comment>
<dbReference type="AlphaFoldDB" id="A0A2G4YUD2"/>
<dbReference type="InterPro" id="IPR016181">
    <property type="entry name" value="Acyl_CoA_acyltransferase"/>
</dbReference>
<keyword evidence="3 6" id="KW-0949">S-adenosyl-L-methionine</keyword>
<evidence type="ECO:0000256" key="1">
    <source>
        <dbReference type="ARBA" id="ARBA00022654"/>
    </source>
</evidence>
<dbReference type="RefSeq" id="WP_099471524.1">
    <property type="nucleotide sequence ID" value="NZ_CP041025.1"/>
</dbReference>
<evidence type="ECO:0000313" key="7">
    <source>
        <dbReference type="EMBL" id="PHZ85939.1"/>
    </source>
</evidence>
<dbReference type="Pfam" id="PF00765">
    <property type="entry name" value="Autoind_synth"/>
    <property type="match status" value="1"/>
</dbReference>
<dbReference type="Gene3D" id="3.40.630.30">
    <property type="match status" value="1"/>
</dbReference>
<dbReference type="InParanoid" id="A0A2G4YUD2"/>
<accession>A0A2G4YUD2</accession>
<name>A0A2G4YUD2_9PROT</name>
<evidence type="ECO:0000256" key="2">
    <source>
        <dbReference type="ARBA" id="ARBA00022679"/>
    </source>
</evidence>
<evidence type="ECO:0000256" key="3">
    <source>
        <dbReference type="ARBA" id="ARBA00022691"/>
    </source>
</evidence>